<organism evidence="3 4">
    <name type="scientific">Paenibacillus beijingensis</name>
    <dbReference type="NCBI Taxonomy" id="1126833"/>
    <lineage>
        <taxon>Bacteria</taxon>
        <taxon>Bacillati</taxon>
        <taxon>Bacillota</taxon>
        <taxon>Bacilli</taxon>
        <taxon>Bacillales</taxon>
        <taxon>Paenibacillaceae</taxon>
        <taxon>Paenibacillus</taxon>
    </lineage>
</organism>
<evidence type="ECO:0000313" key="3">
    <source>
        <dbReference type="EMBL" id="AJY77719.1"/>
    </source>
</evidence>
<evidence type="ECO:0008006" key="5">
    <source>
        <dbReference type="Google" id="ProtNLM"/>
    </source>
</evidence>
<name>A0A0D5NQY6_9BACL</name>
<dbReference type="HOGENOM" id="CLU_013685_1_1_9"/>
<gene>
    <name evidence="3" type="ORF">VN24_13730</name>
</gene>
<dbReference type="SUPFAM" id="SSF51445">
    <property type="entry name" value="(Trans)glycosidases"/>
    <property type="match status" value="1"/>
</dbReference>
<dbReference type="InterPro" id="IPR017853">
    <property type="entry name" value="GH"/>
</dbReference>
<keyword evidence="4" id="KW-1185">Reference proteome</keyword>
<reference evidence="4" key="2">
    <citation type="submission" date="2015-03" db="EMBL/GenBank/DDBJ databases">
        <title>Genome sequence of Paenibacillus beijingensis strain DSM 24997T.</title>
        <authorList>
            <person name="Kwak Y."/>
            <person name="Shin J.-H."/>
        </authorList>
    </citation>
    <scope>NUCLEOTIDE SEQUENCE [LARGE SCALE GENOMIC DNA]</scope>
    <source>
        <strain evidence="4">DSM 24997</strain>
    </source>
</reference>
<dbReference type="Proteomes" id="UP000032633">
    <property type="component" value="Chromosome"/>
</dbReference>
<protein>
    <recommendedName>
        <fullName evidence="5">Dextranase</fullName>
    </recommendedName>
</protein>
<dbReference type="STRING" id="1126833.VN24_13730"/>
<comment type="similarity">
    <text evidence="1">Belongs to the glycosyl hydrolase 66 family.</text>
</comment>
<proteinExistence type="inferred from homology"/>
<dbReference type="InterPro" id="IPR013783">
    <property type="entry name" value="Ig-like_fold"/>
</dbReference>
<dbReference type="PATRIC" id="fig|1126833.4.peg.2993"/>
<evidence type="ECO:0000256" key="2">
    <source>
        <dbReference type="ARBA" id="ARBA00022729"/>
    </source>
</evidence>
<dbReference type="InterPro" id="IPR025092">
    <property type="entry name" value="Glyco_hydro_66"/>
</dbReference>
<dbReference type="Gene3D" id="2.60.40.10">
    <property type="entry name" value="Immunoglobulins"/>
    <property type="match status" value="1"/>
</dbReference>
<evidence type="ECO:0000313" key="4">
    <source>
        <dbReference type="Proteomes" id="UP000032633"/>
    </source>
</evidence>
<keyword evidence="2" id="KW-0732">Signal</keyword>
<evidence type="ECO:0000256" key="1">
    <source>
        <dbReference type="ARBA" id="ARBA00010837"/>
    </source>
</evidence>
<dbReference type="EMBL" id="CP011058">
    <property type="protein sequence ID" value="AJY77719.1"/>
    <property type="molecule type" value="Genomic_DNA"/>
</dbReference>
<dbReference type="KEGG" id="pbj:VN24_13730"/>
<dbReference type="CDD" id="cd14745">
    <property type="entry name" value="GH66"/>
    <property type="match status" value="1"/>
</dbReference>
<accession>A0A0D5NQY6</accession>
<dbReference type="Gene3D" id="3.20.20.80">
    <property type="entry name" value="Glycosidases"/>
    <property type="match status" value="1"/>
</dbReference>
<reference evidence="3 4" key="1">
    <citation type="journal article" date="2015" name="J. Biotechnol.">
        <title>Complete genome sequence of Paenibacillus beijingensis 7188(T) (=DSM 24997(T)), a novel rhizobacterium from jujube garden soil.</title>
        <authorList>
            <person name="Kwak Y."/>
            <person name="Shin J.H."/>
        </authorList>
    </citation>
    <scope>NUCLEOTIDE SEQUENCE [LARGE SCALE GENOMIC DNA]</scope>
    <source>
        <strain evidence="3 4">DSM 24997</strain>
    </source>
</reference>
<dbReference type="AlphaFoldDB" id="A0A0D5NQY6"/>
<dbReference type="Gene3D" id="2.60.40.1180">
    <property type="entry name" value="Golgi alpha-mannosidase II"/>
    <property type="match status" value="1"/>
</dbReference>
<sequence length="577" mass="65398">MVPVLKDVYPLKAQYMKGEPVEIAIEIENFYDYDYSVQLEIGIMDLNRTLSLETIVLKLPPQAVMTHVLTTGPYQTKMGGFGVDVLLHGGEAEPQRLSGSFDVVADWRKSLRYGFLSDFHPREAGDEQDVALLNKLHLNLVQFYDWMYRHDDLVSPEEVFTDLMGRELSLGVVKKKIELCHRYGMKAIAYGAVYAASRAFYDRHPDWALYYNNGKVIDFIDIFCIMNIAEQSPWHRHIIAEYRKAVEQVDFDGIHMDTYGYPKTGFSRLGGELKPERLDGQFPVLIANTRRELEQVRDDVCLIFNNVGNWPVDTVAAAPQDAVYIEVWNPYERYHHIAQIIAWAQQHGGGKPVILAAYLAPFRLEPAEQIDRAHVSALLLSAVIFSHGANHLLLGENGGVLTQGYYADYSVASDAFIREIRNYYDFMIRYLHVLYAPSLRDVSMTHVEGDNLEYVFAGAPMSTYGEAGKVWTVVRENEAYKLISFINMTNNDEDYWNRGKKRPAPQGPVTVRILMDREAESVFIASPDAGMGAPREVAAVYEDSPRGLTLTVTIPELHIWDLLVVEKGEKGALRGQV</sequence>
<dbReference type="InterPro" id="IPR013780">
    <property type="entry name" value="Glyco_hydro_b"/>
</dbReference>
<dbReference type="Pfam" id="PF13199">
    <property type="entry name" value="Glyco_hydro_66"/>
    <property type="match status" value="1"/>
</dbReference>